<sequence length="372" mass="42132">MDFLSKYFKEVITSIDILEKYSTDYSYISPIISSMKKIPKAVIKIKSEEDIKKVIELMNEYHFPVIVRGKGTNTLGATIPIKENTVILDITGLKGFEKSKGCLLAYTGTEFNEPGINDLPVIPTSFYMATVGGFVEGGSLGFGSLKNGAVWDNVIEAEVYTLKGKYTLTGNEVYSIVQSAGTTGILTRIKFRLVKNRKGIEIEKQKFNSLSEAINFSLKVIDYAEFISIRNYPMAKEIEPGENWSKWNVIYGIESDKGFQLKDIITTFAGAYFTVVNKTGLYYNSLDISLDELEKIDTQDCYVSAELSKSSIKYFSHTYFIGCNKLPNVGKMFNLHSYKINDRVEERRLKYIINFKRKVDPEDLFNSGKLDF</sequence>
<evidence type="ECO:0000313" key="2">
    <source>
        <dbReference type="EMBL" id="HII74006.1"/>
    </source>
</evidence>
<dbReference type="GeneID" id="1458997"/>
<dbReference type="EMBL" id="DUJO01000025">
    <property type="protein sequence ID" value="HII74006.1"/>
    <property type="molecule type" value="Genomic_DNA"/>
</dbReference>
<dbReference type="InterPro" id="IPR016169">
    <property type="entry name" value="FAD-bd_PCMH_sub2"/>
</dbReference>
<gene>
    <name evidence="2" type="ORF">HA332_06430</name>
</gene>
<dbReference type="Pfam" id="PF01565">
    <property type="entry name" value="FAD_binding_4"/>
    <property type="match status" value="1"/>
</dbReference>
<comment type="caution">
    <text evidence="2">The sequence shown here is derived from an EMBL/GenBank/DDBJ whole genome shotgun (WGS) entry which is preliminary data.</text>
</comment>
<accession>A0A832TGD6</accession>
<dbReference type="PROSITE" id="PS51387">
    <property type="entry name" value="FAD_PCMH"/>
    <property type="match status" value="1"/>
</dbReference>
<dbReference type="InterPro" id="IPR051914">
    <property type="entry name" value="FAD-linked_OxidoTrans_Type4"/>
</dbReference>
<dbReference type="InterPro" id="IPR016166">
    <property type="entry name" value="FAD-bd_PCMH"/>
</dbReference>
<protein>
    <submittedName>
        <fullName evidence="2">FAD-binding oxidoreductase</fullName>
    </submittedName>
</protein>
<dbReference type="GO" id="GO:0071949">
    <property type="term" value="F:FAD binding"/>
    <property type="evidence" value="ECO:0007669"/>
    <property type="project" value="InterPro"/>
</dbReference>
<dbReference type="InterPro" id="IPR006094">
    <property type="entry name" value="Oxid_FAD_bind_N"/>
</dbReference>
<evidence type="ECO:0000259" key="1">
    <source>
        <dbReference type="PROSITE" id="PS51387"/>
    </source>
</evidence>
<dbReference type="PANTHER" id="PTHR42934">
    <property type="entry name" value="GLYCOLATE OXIDASE SUBUNIT GLCD"/>
    <property type="match status" value="1"/>
</dbReference>
<dbReference type="PANTHER" id="PTHR42934:SF2">
    <property type="entry name" value="GLYCOLATE OXIDASE SUBUNIT GLCD"/>
    <property type="match status" value="1"/>
</dbReference>
<proteinExistence type="predicted"/>
<dbReference type="SUPFAM" id="SSF56176">
    <property type="entry name" value="FAD-binding/transporter-associated domain-like"/>
    <property type="match status" value="1"/>
</dbReference>
<dbReference type="InterPro" id="IPR036318">
    <property type="entry name" value="FAD-bd_PCMH-like_sf"/>
</dbReference>
<organism evidence="2 3">
    <name type="scientific">Sulfurisphaera tokodaii</name>
    <dbReference type="NCBI Taxonomy" id="111955"/>
    <lineage>
        <taxon>Archaea</taxon>
        <taxon>Thermoproteota</taxon>
        <taxon>Thermoprotei</taxon>
        <taxon>Sulfolobales</taxon>
        <taxon>Sulfolobaceae</taxon>
        <taxon>Sulfurisphaera</taxon>
    </lineage>
</organism>
<reference evidence="2" key="1">
    <citation type="journal article" date="2020" name="bioRxiv">
        <title>A rank-normalized archaeal taxonomy based on genome phylogeny resolves widespread incomplete and uneven classifications.</title>
        <authorList>
            <person name="Rinke C."/>
            <person name="Chuvochina M."/>
            <person name="Mussig A.J."/>
            <person name="Chaumeil P.-A."/>
            <person name="Waite D.W."/>
            <person name="Whitman W.B."/>
            <person name="Parks D.H."/>
            <person name="Hugenholtz P."/>
        </authorList>
    </citation>
    <scope>NUCLEOTIDE SEQUENCE</scope>
    <source>
        <strain evidence="2">UBA8838</strain>
    </source>
</reference>
<dbReference type="AlphaFoldDB" id="A0A832TGD6"/>
<evidence type="ECO:0000313" key="3">
    <source>
        <dbReference type="Proteomes" id="UP000646844"/>
    </source>
</evidence>
<feature type="domain" description="FAD-binding PCMH-type" evidence="1">
    <location>
        <begin position="35"/>
        <end position="196"/>
    </location>
</feature>
<name>A0A832TGD6_9CREN</name>
<dbReference type="RefSeq" id="WP_010979025.1">
    <property type="nucleotide sequence ID" value="NZ_BAABQO010000004.1"/>
</dbReference>
<dbReference type="Proteomes" id="UP000646844">
    <property type="component" value="Unassembled WGS sequence"/>
</dbReference>
<dbReference type="Gene3D" id="3.30.465.10">
    <property type="match status" value="1"/>
</dbReference>